<keyword evidence="4 5" id="KW-0238">DNA-binding</keyword>
<comment type="caution">
    <text evidence="8">The sequence shown here is derived from an EMBL/GenBank/DDBJ whole genome shotgun (WGS) entry which is preliminary data.</text>
</comment>
<evidence type="ECO:0000256" key="4">
    <source>
        <dbReference type="ARBA" id="ARBA00023125"/>
    </source>
</evidence>
<feature type="domain" description="THAP-type" evidence="7">
    <location>
        <begin position="1"/>
        <end position="86"/>
    </location>
</feature>
<dbReference type="SMART" id="SM00980">
    <property type="entry name" value="THAP"/>
    <property type="match status" value="1"/>
</dbReference>
<name>A0AA88XI59_PINIB</name>
<evidence type="ECO:0000256" key="2">
    <source>
        <dbReference type="ARBA" id="ARBA00022771"/>
    </source>
</evidence>
<evidence type="ECO:0000313" key="9">
    <source>
        <dbReference type="Proteomes" id="UP001186944"/>
    </source>
</evidence>
<organism evidence="8 9">
    <name type="scientific">Pinctada imbricata</name>
    <name type="common">Atlantic pearl-oyster</name>
    <name type="synonym">Pinctada martensii</name>
    <dbReference type="NCBI Taxonomy" id="66713"/>
    <lineage>
        <taxon>Eukaryota</taxon>
        <taxon>Metazoa</taxon>
        <taxon>Spiralia</taxon>
        <taxon>Lophotrochozoa</taxon>
        <taxon>Mollusca</taxon>
        <taxon>Bivalvia</taxon>
        <taxon>Autobranchia</taxon>
        <taxon>Pteriomorphia</taxon>
        <taxon>Pterioida</taxon>
        <taxon>Pterioidea</taxon>
        <taxon>Pteriidae</taxon>
        <taxon>Pinctada</taxon>
    </lineage>
</organism>
<proteinExistence type="predicted"/>
<gene>
    <name evidence="8" type="ORF">FSP39_008650</name>
</gene>
<keyword evidence="1" id="KW-0479">Metal-binding</keyword>
<dbReference type="EMBL" id="VSWD01000012">
    <property type="protein sequence ID" value="KAK3085781.1"/>
    <property type="molecule type" value="Genomic_DNA"/>
</dbReference>
<evidence type="ECO:0000259" key="7">
    <source>
        <dbReference type="PROSITE" id="PS50950"/>
    </source>
</evidence>
<evidence type="ECO:0000256" key="6">
    <source>
        <dbReference type="SAM" id="MobiDB-lite"/>
    </source>
</evidence>
<keyword evidence="9" id="KW-1185">Reference proteome</keyword>
<evidence type="ECO:0000313" key="8">
    <source>
        <dbReference type="EMBL" id="KAK3085781.1"/>
    </source>
</evidence>
<evidence type="ECO:0000256" key="3">
    <source>
        <dbReference type="ARBA" id="ARBA00022833"/>
    </source>
</evidence>
<dbReference type="InterPro" id="IPR006612">
    <property type="entry name" value="THAP_Znf"/>
</dbReference>
<reference evidence="8" key="1">
    <citation type="submission" date="2019-08" db="EMBL/GenBank/DDBJ databases">
        <title>The improved chromosome-level genome for the pearl oyster Pinctada fucata martensii using PacBio sequencing and Hi-C.</title>
        <authorList>
            <person name="Zheng Z."/>
        </authorList>
    </citation>
    <scope>NUCLEOTIDE SEQUENCE</scope>
    <source>
        <strain evidence="8">ZZ-2019</strain>
        <tissue evidence="8">Adductor muscle</tissue>
    </source>
</reference>
<dbReference type="GO" id="GO:0008270">
    <property type="term" value="F:zinc ion binding"/>
    <property type="evidence" value="ECO:0007669"/>
    <property type="project" value="UniProtKB-KW"/>
</dbReference>
<dbReference type="Pfam" id="PF05485">
    <property type="entry name" value="THAP"/>
    <property type="match status" value="1"/>
</dbReference>
<keyword evidence="2 5" id="KW-0863">Zinc-finger</keyword>
<protein>
    <recommendedName>
        <fullName evidence="7">THAP-type domain-containing protein</fullName>
    </recommendedName>
</protein>
<dbReference type="Proteomes" id="UP001186944">
    <property type="component" value="Unassembled WGS sequence"/>
</dbReference>
<dbReference type="AlphaFoldDB" id="A0AA88XI59"/>
<dbReference type="GO" id="GO:0003677">
    <property type="term" value="F:DNA binding"/>
    <property type="evidence" value="ECO:0007669"/>
    <property type="project" value="UniProtKB-UniRule"/>
</dbReference>
<evidence type="ECO:0000256" key="5">
    <source>
        <dbReference type="PROSITE-ProRule" id="PRU00309"/>
    </source>
</evidence>
<evidence type="ECO:0000256" key="1">
    <source>
        <dbReference type="ARBA" id="ARBA00022723"/>
    </source>
</evidence>
<keyword evidence="3" id="KW-0862">Zinc</keyword>
<accession>A0AA88XI59</accession>
<dbReference type="PROSITE" id="PS50950">
    <property type="entry name" value="ZF_THAP"/>
    <property type="match status" value="1"/>
</dbReference>
<sequence length="131" mass="15025">MVKRCCYGTCNSNSRYPERLDGAKFIPFPKKISNHDKCMRWIKACGRPHYQLNIENITKDTYICSKHFVGGNGPTLDNPDPIPADGSTPRTARKPIKRIVQADHADTKENGKKTKRRLDFNGRFNNKFNLE</sequence>
<dbReference type="SUPFAM" id="SSF57716">
    <property type="entry name" value="Glucocorticoid receptor-like (DNA-binding domain)"/>
    <property type="match status" value="1"/>
</dbReference>
<feature type="region of interest" description="Disordered" evidence="6">
    <location>
        <begin position="74"/>
        <end position="94"/>
    </location>
</feature>